<dbReference type="EMBL" id="CP030759">
    <property type="protein sequence ID" value="AXA35511.1"/>
    <property type="molecule type" value="Genomic_DNA"/>
</dbReference>
<evidence type="ECO:0000313" key="3">
    <source>
        <dbReference type="Proteomes" id="UP000262583"/>
    </source>
</evidence>
<protein>
    <submittedName>
        <fullName evidence="2">Putative DNA-binding protein</fullName>
    </submittedName>
</protein>
<sequence>MKLRTILQGLPAERLIAIANAWQLPLPAGMDPSTPEGHNKLVEYLYPRMQATRYFRAAFAKLTPQQQDALRLLAVHGGELPLTELAIRCFDGDESLAEAELRQLAENGFICIESGEEPYAILPEGIFYHFEVGAHLSGFLGAILHKLPKANLLQIAEQIFGSKTKSLSREQLVRLLRRQLLDPDFLRQYIASLPHEEAQLLEILIEKNGYALYGDLLEARGRRRFDLTRTEQLNSLIGSRGLAYVVSRGTNKYADVVIIPRDILFILQHDYTPDMRTLRELDALGASATEFSPAVVYDNSHLVLRDLVLLANFIHTQDIRVLTTGGVSKSDLRRALVLLSSGKSLKYATFLVGYLLYAKFLIQVGQFWKVSDAFLEALENPAHIYSDLFTWWLEVNDWNEAIPDGIAWEEEQRTRGFLGLIEIRHRVLEALYATQRDRWISYAKFEEMLLPQVVAVLLASGDKWNEKLATQVGLRVLRAVITEPLSWLGLVVLGASEVDAFAEEQDEKEAKSSVSRSSRAAQKGELALRLSDLGQSLFQSGAIRPREAFHEMSVEEFPLQYSAEWFFVQPNMEIVAPPDLRLDKLYFLTSFCRVRNVDVMTSFELSRETLRAALDRGVHPEEILDFLNQHSRPAVPETVKRLISDCSEKHGEALLGLAGGYLVSDQPAVIEEVRANPKLAPFIREVIGDKGMVFVPDVDLSKLAKEMRAAGLMPRLETGTVQATRDGRYHISISPEDLLDLIGLIRLVRVLEDELDADITNQKAAALAQKLEPEGGAFFALRGTGEAIANVFEKRLLAALQKMRDQIEEKYKDQLSRLVAKSVAHRGPTRYHYRGQNPAVERKDIIALLKFAADYELEAEIQYVKRNENEVTLHIYPKSFEGNRIYAYCVESDQDSMYSLDRILRAKL</sequence>
<keyword evidence="2" id="KW-0238">DNA-binding</keyword>
<organism evidence="2 3">
    <name type="scientific">Sumerlaea chitinivorans</name>
    <dbReference type="NCBI Taxonomy" id="2250252"/>
    <lineage>
        <taxon>Bacteria</taxon>
        <taxon>Candidatus Sumerlaeota</taxon>
        <taxon>Candidatus Sumerlaeia</taxon>
        <taxon>Candidatus Sumerlaeales</taxon>
        <taxon>Candidatus Sumerlaeaceae</taxon>
        <taxon>Candidatus Sumerlaea</taxon>
    </lineage>
</organism>
<evidence type="ECO:0000259" key="1">
    <source>
        <dbReference type="Pfam" id="PF13625"/>
    </source>
</evidence>
<evidence type="ECO:0000313" key="2">
    <source>
        <dbReference type="EMBL" id="AXA35511.1"/>
    </source>
</evidence>
<dbReference type="AlphaFoldDB" id="A0A2Z4Y2V7"/>
<dbReference type="KEGG" id="schv:BRCON_0734"/>
<dbReference type="Pfam" id="PF13625">
    <property type="entry name" value="Helicase_C_3"/>
    <property type="match status" value="1"/>
</dbReference>
<dbReference type="Proteomes" id="UP000262583">
    <property type="component" value="Chromosome"/>
</dbReference>
<dbReference type="InterPro" id="IPR032830">
    <property type="entry name" value="XPB/Ssl2_N"/>
</dbReference>
<accession>A0A2Z4Y2V7</accession>
<dbReference type="GO" id="GO:0003677">
    <property type="term" value="F:DNA binding"/>
    <property type="evidence" value="ECO:0007669"/>
    <property type="project" value="UniProtKB-KW"/>
</dbReference>
<reference evidence="2 3" key="1">
    <citation type="submission" date="2018-05" db="EMBL/GenBank/DDBJ databases">
        <title>A metagenomic window into the 2 km-deep terrestrial subsurface aquifer revealed taxonomically and functionally diverse microbial community comprising novel uncultured bacterial lineages.</title>
        <authorList>
            <person name="Kadnikov V.V."/>
            <person name="Mardanov A.V."/>
            <person name="Beletsky A.V."/>
            <person name="Banks D."/>
            <person name="Pimenov N.V."/>
            <person name="Frank Y.A."/>
            <person name="Karnachuk O.V."/>
            <person name="Ravin N.V."/>
        </authorList>
    </citation>
    <scope>NUCLEOTIDE SEQUENCE [LARGE SCALE GENOMIC DNA]</scope>
    <source>
        <strain evidence="2">BY</strain>
    </source>
</reference>
<gene>
    <name evidence="2" type="ORF">BRCON_0734</name>
</gene>
<feature type="domain" description="Helicase XPB/Ssl2 N-terminal" evidence="1">
    <location>
        <begin position="567"/>
        <end position="682"/>
    </location>
</feature>
<name>A0A2Z4Y2V7_SUMC1</name>
<proteinExistence type="predicted"/>